<keyword evidence="3" id="KW-0560">Oxidoreductase</keyword>
<protein>
    <submittedName>
        <fullName evidence="4">3-oxoacyl-[acyl-carrier protein] reductase</fullName>
    </submittedName>
</protein>
<comment type="subunit">
    <text evidence="2">Homotetramer.</text>
</comment>
<evidence type="ECO:0000256" key="2">
    <source>
        <dbReference type="ARBA" id="ARBA00011881"/>
    </source>
</evidence>
<dbReference type="PRINTS" id="PR00081">
    <property type="entry name" value="GDHRDH"/>
</dbReference>
<dbReference type="EMBL" id="FOXX01000026">
    <property type="protein sequence ID" value="SFQ88466.1"/>
    <property type="molecule type" value="Genomic_DNA"/>
</dbReference>
<evidence type="ECO:0000313" key="5">
    <source>
        <dbReference type="Proteomes" id="UP000182762"/>
    </source>
</evidence>
<reference evidence="4 5" key="1">
    <citation type="submission" date="2016-10" db="EMBL/GenBank/DDBJ databases">
        <authorList>
            <person name="Varghese N."/>
            <person name="Submissions S."/>
        </authorList>
    </citation>
    <scope>NUCLEOTIDE SEQUENCE [LARGE SCALE GENOMIC DNA]</scope>
    <source>
        <strain evidence="4 5">DSM 13796</strain>
    </source>
</reference>
<dbReference type="RefSeq" id="WP_061803949.1">
    <property type="nucleotide sequence ID" value="NZ_FOXX01000026.1"/>
</dbReference>
<accession>A0A1I6C5K0</accession>
<evidence type="ECO:0000256" key="1">
    <source>
        <dbReference type="ARBA" id="ARBA00006484"/>
    </source>
</evidence>
<gene>
    <name evidence="4" type="ORF">SAMN02745910_05047</name>
</gene>
<proteinExistence type="inferred from homology"/>
<dbReference type="SUPFAM" id="SSF51735">
    <property type="entry name" value="NAD(P)-binding Rossmann-fold domains"/>
    <property type="match status" value="1"/>
</dbReference>
<dbReference type="PRINTS" id="PR00080">
    <property type="entry name" value="SDRFAMILY"/>
</dbReference>
<dbReference type="InterPro" id="IPR036291">
    <property type="entry name" value="NAD(P)-bd_dom_sf"/>
</dbReference>
<dbReference type="InterPro" id="IPR002347">
    <property type="entry name" value="SDR_fam"/>
</dbReference>
<dbReference type="PANTHER" id="PTHR43639">
    <property type="entry name" value="OXIDOREDUCTASE, SHORT-CHAIN DEHYDROGENASE/REDUCTASE FAMILY (AFU_ORTHOLOGUE AFUA_5G02870)"/>
    <property type="match status" value="1"/>
</dbReference>
<name>A0A1I6C5K0_9BACI</name>
<evidence type="ECO:0000313" key="4">
    <source>
        <dbReference type="EMBL" id="SFQ88466.1"/>
    </source>
</evidence>
<dbReference type="GeneID" id="93713558"/>
<dbReference type="Proteomes" id="UP000182762">
    <property type="component" value="Unassembled WGS sequence"/>
</dbReference>
<sequence>MKNFKGIALVTGASRGLGSEIARTFVENGYGVVVNYYQNKESAEMLVNELGKENAIALYADITNKHDVEKLVNQTIKHYGYINIIINNALINFKFDPNAQEPVHELSWEKYVEQFEGSVHGALNTIQAALPYLKETDNARVVNIGTNLFQNPIVPYHQYTTGKAALVGFTRNMAKELGQYGITVNMVSGGLLQTTDASALTTEEVFKIVASSSALNRVTTPKDVAETVVFLGSDRAKGITGQNIVVDSGLTMN</sequence>
<dbReference type="NCBIfam" id="NF006393">
    <property type="entry name" value="PRK08642.1"/>
    <property type="match status" value="1"/>
</dbReference>
<dbReference type="Gene3D" id="3.40.50.720">
    <property type="entry name" value="NAD(P)-binding Rossmann-like Domain"/>
    <property type="match status" value="1"/>
</dbReference>
<dbReference type="Pfam" id="PF13561">
    <property type="entry name" value="adh_short_C2"/>
    <property type="match status" value="1"/>
</dbReference>
<evidence type="ECO:0000256" key="3">
    <source>
        <dbReference type="ARBA" id="ARBA00023002"/>
    </source>
</evidence>
<comment type="similarity">
    <text evidence="1">Belongs to the short-chain dehydrogenases/reductases (SDR) family.</text>
</comment>
<keyword evidence="5" id="KW-1185">Reference proteome</keyword>
<organism evidence="4 5">
    <name type="scientific">Priestia endophytica DSM 13796</name>
    <dbReference type="NCBI Taxonomy" id="1121089"/>
    <lineage>
        <taxon>Bacteria</taxon>
        <taxon>Bacillati</taxon>
        <taxon>Bacillota</taxon>
        <taxon>Bacilli</taxon>
        <taxon>Bacillales</taxon>
        <taxon>Bacillaceae</taxon>
        <taxon>Priestia</taxon>
    </lineage>
</organism>
<comment type="caution">
    <text evidence="4">The sequence shown here is derived from an EMBL/GenBank/DDBJ whole genome shotgun (WGS) entry which is preliminary data.</text>
</comment>
<dbReference type="PANTHER" id="PTHR43639:SF1">
    <property type="entry name" value="SHORT-CHAIN DEHYDROGENASE_REDUCTASE FAMILY PROTEIN"/>
    <property type="match status" value="1"/>
</dbReference>